<feature type="region of interest" description="Disordered" evidence="1">
    <location>
        <begin position="1"/>
        <end position="22"/>
    </location>
</feature>
<name>A0A1S1Z1U4_FLAPC</name>
<dbReference type="AlphaFoldDB" id="A0A1S1Z1U4"/>
<evidence type="ECO:0000313" key="3">
    <source>
        <dbReference type="Proteomes" id="UP000179797"/>
    </source>
</evidence>
<proteinExistence type="predicted"/>
<reference evidence="2 3" key="1">
    <citation type="journal article" date="2012" name="Int. J. Syst. Evol. Microbiol.">
        <title>Flammeovirga pacifica sp. nov., isolated from deep-sea sediment.</title>
        <authorList>
            <person name="Xu H."/>
            <person name="Fu Y."/>
            <person name="Yang N."/>
            <person name="Ding Z."/>
            <person name="Lai Q."/>
            <person name="Zeng R."/>
        </authorList>
    </citation>
    <scope>NUCLEOTIDE SEQUENCE [LARGE SCALE GENOMIC DNA]</scope>
    <source>
        <strain evidence="3">DSM 24597 / LMG 26175 / WPAGA1</strain>
    </source>
</reference>
<keyword evidence="3" id="KW-1185">Reference proteome</keyword>
<organism evidence="2 3">
    <name type="scientific">Flammeovirga pacifica</name>
    <dbReference type="NCBI Taxonomy" id="915059"/>
    <lineage>
        <taxon>Bacteria</taxon>
        <taxon>Pseudomonadati</taxon>
        <taxon>Bacteroidota</taxon>
        <taxon>Cytophagia</taxon>
        <taxon>Cytophagales</taxon>
        <taxon>Flammeovirgaceae</taxon>
        <taxon>Flammeovirga</taxon>
    </lineage>
</organism>
<evidence type="ECO:0000256" key="1">
    <source>
        <dbReference type="SAM" id="MobiDB-lite"/>
    </source>
</evidence>
<dbReference type="Proteomes" id="UP000179797">
    <property type="component" value="Unassembled WGS sequence"/>
</dbReference>
<evidence type="ECO:0000313" key="2">
    <source>
        <dbReference type="EMBL" id="OHX67240.1"/>
    </source>
</evidence>
<protein>
    <submittedName>
        <fullName evidence="2">Uncharacterized protein</fullName>
    </submittedName>
</protein>
<accession>A0A1S1Z1U4</accession>
<dbReference type="EMBL" id="JRYR02000001">
    <property type="protein sequence ID" value="OHX67240.1"/>
    <property type="molecule type" value="Genomic_DNA"/>
</dbReference>
<gene>
    <name evidence="2" type="ORF">NH26_13250</name>
</gene>
<comment type="caution">
    <text evidence="2">The sequence shown here is derived from an EMBL/GenBank/DDBJ whole genome shotgun (WGS) entry which is preliminary data.</text>
</comment>
<sequence>MISMGSSFANDNNGPTSKSNVSTTSKATTRYIFLKAVRKDCLDGDTEILSSIVEIDITKFSKEKFQLLAEFQQEIQQKYPKNVIHVNLGCIEGVYTNLREATSAKKDIIDNVREVRSIVLK</sequence>